<evidence type="ECO:0000313" key="1">
    <source>
        <dbReference type="EMBL" id="JAE17507.1"/>
    </source>
</evidence>
<organism evidence="1">
    <name type="scientific">Arundo donax</name>
    <name type="common">Giant reed</name>
    <name type="synonym">Donax arundinaceus</name>
    <dbReference type="NCBI Taxonomy" id="35708"/>
    <lineage>
        <taxon>Eukaryota</taxon>
        <taxon>Viridiplantae</taxon>
        <taxon>Streptophyta</taxon>
        <taxon>Embryophyta</taxon>
        <taxon>Tracheophyta</taxon>
        <taxon>Spermatophyta</taxon>
        <taxon>Magnoliopsida</taxon>
        <taxon>Liliopsida</taxon>
        <taxon>Poales</taxon>
        <taxon>Poaceae</taxon>
        <taxon>PACMAD clade</taxon>
        <taxon>Arundinoideae</taxon>
        <taxon>Arundineae</taxon>
        <taxon>Arundo</taxon>
    </lineage>
</organism>
<dbReference type="EMBL" id="GBRH01180389">
    <property type="protein sequence ID" value="JAE17507.1"/>
    <property type="molecule type" value="Transcribed_RNA"/>
</dbReference>
<accession>A0A0A9FZ08</accession>
<reference evidence="1" key="1">
    <citation type="submission" date="2014-09" db="EMBL/GenBank/DDBJ databases">
        <authorList>
            <person name="Magalhaes I.L.F."/>
            <person name="Oliveira U."/>
            <person name="Santos F.R."/>
            <person name="Vidigal T.H.D.A."/>
            <person name="Brescovit A.D."/>
            <person name="Santos A.J."/>
        </authorList>
    </citation>
    <scope>NUCLEOTIDE SEQUENCE</scope>
    <source>
        <tissue evidence="1">Shoot tissue taken approximately 20 cm above the soil surface</tissue>
    </source>
</reference>
<sequence length="45" mass="5316">MTKPKTCMLAVMLGPFFLQAQKDKVDLFWQNNKSPKPLCNLFWEK</sequence>
<name>A0A0A9FZ08_ARUDO</name>
<proteinExistence type="predicted"/>
<dbReference type="AlphaFoldDB" id="A0A0A9FZ08"/>
<reference evidence="1" key="2">
    <citation type="journal article" date="2015" name="Data Brief">
        <title>Shoot transcriptome of the giant reed, Arundo donax.</title>
        <authorList>
            <person name="Barrero R.A."/>
            <person name="Guerrero F.D."/>
            <person name="Moolhuijzen P."/>
            <person name="Goolsby J.A."/>
            <person name="Tidwell J."/>
            <person name="Bellgard S.E."/>
            <person name="Bellgard M.I."/>
        </authorList>
    </citation>
    <scope>NUCLEOTIDE SEQUENCE</scope>
    <source>
        <tissue evidence="1">Shoot tissue taken approximately 20 cm above the soil surface</tissue>
    </source>
</reference>
<protein>
    <submittedName>
        <fullName evidence="1">Uncharacterized protein</fullName>
    </submittedName>
</protein>